<reference evidence="7 8" key="1">
    <citation type="journal article" date="2019" name="Int. J. Syst. Evol. Microbiol.">
        <title>The Global Catalogue of Microorganisms (GCM) 10K type strain sequencing project: providing services to taxonomists for standard genome sequencing and annotation.</title>
        <authorList>
            <consortium name="The Broad Institute Genomics Platform"/>
            <consortium name="The Broad Institute Genome Sequencing Center for Infectious Disease"/>
            <person name="Wu L."/>
            <person name="Ma J."/>
        </authorList>
    </citation>
    <scope>NUCLEOTIDE SEQUENCE [LARGE SCALE GENOMIC DNA]</scope>
    <source>
        <strain evidence="7 8">JCM 3325</strain>
    </source>
</reference>
<dbReference type="NCBIfam" id="TIGR00848">
    <property type="entry name" value="fruA"/>
    <property type="match status" value="1"/>
</dbReference>
<dbReference type="InterPro" id="IPR051541">
    <property type="entry name" value="PTS_SugarTrans_NitroReg"/>
</dbReference>
<organism evidence="7 8">
    <name type="scientific">Actinomadura vinacea</name>
    <dbReference type="NCBI Taxonomy" id="115336"/>
    <lineage>
        <taxon>Bacteria</taxon>
        <taxon>Bacillati</taxon>
        <taxon>Actinomycetota</taxon>
        <taxon>Actinomycetes</taxon>
        <taxon>Streptosporangiales</taxon>
        <taxon>Thermomonosporaceae</taxon>
        <taxon>Actinomadura</taxon>
    </lineage>
</organism>
<evidence type="ECO:0000256" key="2">
    <source>
        <dbReference type="ARBA" id="ARBA00022553"/>
    </source>
</evidence>
<sequence>MKLTDYLSEDLIAGDIAVATKDAAVAALTGRLADAGLVADRAAFVAAVHRREAEGTTGIGDGIAIPHGKSDAITRPAVAFARVPAGVDWDSLDGEPARLVFLIGVPEAAAGDEHLRILALLSRRLIDPGYRAELLAAPTSRRLYDLFAQIAG</sequence>
<dbReference type="EMBL" id="BAAARW010000020">
    <property type="protein sequence ID" value="GAA2431106.1"/>
    <property type="molecule type" value="Genomic_DNA"/>
</dbReference>
<evidence type="ECO:0000313" key="7">
    <source>
        <dbReference type="EMBL" id="GAA2431106.1"/>
    </source>
</evidence>
<keyword evidence="5" id="KW-0598">Phosphotransferase system</keyword>
<dbReference type="InterPro" id="IPR002178">
    <property type="entry name" value="PTS_EIIA_type-2_dom"/>
</dbReference>
<evidence type="ECO:0000256" key="5">
    <source>
        <dbReference type="ARBA" id="ARBA00022683"/>
    </source>
</evidence>
<feature type="domain" description="PTS EIIA type-2" evidence="6">
    <location>
        <begin position="5"/>
        <end position="150"/>
    </location>
</feature>
<gene>
    <name evidence="7" type="ORF">GCM10010191_51020</name>
</gene>
<dbReference type="CDD" id="cd00211">
    <property type="entry name" value="PTS_IIA_fru"/>
    <property type="match status" value="1"/>
</dbReference>
<evidence type="ECO:0000259" key="6">
    <source>
        <dbReference type="PROSITE" id="PS51094"/>
    </source>
</evidence>
<proteinExistence type="predicted"/>
<protein>
    <recommendedName>
        <fullName evidence="6">PTS EIIA type-2 domain-containing protein</fullName>
    </recommendedName>
</protein>
<dbReference type="SUPFAM" id="SSF55804">
    <property type="entry name" value="Phoshotransferase/anion transport protein"/>
    <property type="match status" value="1"/>
</dbReference>
<keyword evidence="8" id="KW-1185">Reference proteome</keyword>
<evidence type="ECO:0000313" key="8">
    <source>
        <dbReference type="Proteomes" id="UP001501231"/>
    </source>
</evidence>
<keyword evidence="1" id="KW-0813">Transport</keyword>
<name>A0ABN3JI32_9ACTN</name>
<dbReference type="InterPro" id="IPR004715">
    <property type="entry name" value="PTS_IIA_fruc"/>
</dbReference>
<dbReference type="Proteomes" id="UP001501231">
    <property type="component" value="Unassembled WGS sequence"/>
</dbReference>
<keyword evidence="4" id="KW-0808">Transferase</keyword>
<accession>A0ABN3JI32</accession>
<dbReference type="PANTHER" id="PTHR47738">
    <property type="entry name" value="PTS SYSTEM FRUCTOSE-LIKE EIIA COMPONENT-RELATED"/>
    <property type="match status" value="1"/>
</dbReference>
<dbReference type="PANTHER" id="PTHR47738:SF2">
    <property type="entry name" value="PTS SYSTEM FRUCTOSE-LIKE EIIA COMPONENT"/>
    <property type="match status" value="1"/>
</dbReference>
<evidence type="ECO:0000256" key="1">
    <source>
        <dbReference type="ARBA" id="ARBA00022448"/>
    </source>
</evidence>
<keyword evidence="2" id="KW-0597">Phosphoprotein</keyword>
<keyword evidence="3" id="KW-0762">Sugar transport</keyword>
<evidence type="ECO:0000256" key="4">
    <source>
        <dbReference type="ARBA" id="ARBA00022679"/>
    </source>
</evidence>
<comment type="caution">
    <text evidence="7">The sequence shown here is derived from an EMBL/GenBank/DDBJ whole genome shotgun (WGS) entry which is preliminary data.</text>
</comment>
<dbReference type="RefSeq" id="WP_344592179.1">
    <property type="nucleotide sequence ID" value="NZ_BAAARW010000020.1"/>
</dbReference>
<dbReference type="PROSITE" id="PS51094">
    <property type="entry name" value="PTS_EIIA_TYPE_2"/>
    <property type="match status" value="1"/>
</dbReference>
<dbReference type="InterPro" id="IPR016152">
    <property type="entry name" value="PTrfase/Anion_transptr"/>
</dbReference>
<dbReference type="Pfam" id="PF00359">
    <property type="entry name" value="PTS_EIIA_2"/>
    <property type="match status" value="1"/>
</dbReference>
<dbReference type="PROSITE" id="PS00372">
    <property type="entry name" value="PTS_EIIA_TYPE_2_HIS"/>
    <property type="match status" value="1"/>
</dbReference>
<dbReference type="Gene3D" id="3.40.930.10">
    <property type="entry name" value="Mannitol-specific EII, Chain A"/>
    <property type="match status" value="1"/>
</dbReference>
<evidence type="ECO:0000256" key="3">
    <source>
        <dbReference type="ARBA" id="ARBA00022597"/>
    </source>
</evidence>